<dbReference type="InterPro" id="IPR052936">
    <property type="entry name" value="Jasmonate_Hydroxylase-like"/>
</dbReference>
<reference evidence="2" key="1">
    <citation type="submission" date="2016-10" db="EMBL/GenBank/DDBJ databases">
        <title>Sequence of Gallionella enrichment culture.</title>
        <authorList>
            <person name="Poehlein A."/>
            <person name="Muehling M."/>
            <person name="Daniel R."/>
        </authorList>
    </citation>
    <scope>NUCLEOTIDE SEQUENCE</scope>
</reference>
<name>A0A1J5R486_9ZZZZ</name>
<keyword evidence="2" id="KW-0560">Oxidoreductase</keyword>
<organism evidence="2">
    <name type="scientific">mine drainage metagenome</name>
    <dbReference type="NCBI Taxonomy" id="410659"/>
    <lineage>
        <taxon>unclassified sequences</taxon>
        <taxon>metagenomes</taxon>
        <taxon>ecological metagenomes</taxon>
    </lineage>
</organism>
<dbReference type="AlphaFoldDB" id="A0A1J5R486"/>
<dbReference type="Pfam" id="PF03992">
    <property type="entry name" value="ABM"/>
    <property type="match status" value="1"/>
</dbReference>
<dbReference type="Gene3D" id="3.30.70.100">
    <property type="match status" value="1"/>
</dbReference>
<dbReference type="PANTHER" id="PTHR37811">
    <property type="entry name" value="BLL5343 PROTEIN"/>
    <property type="match status" value="1"/>
</dbReference>
<dbReference type="EMBL" id="MLJW01000280">
    <property type="protein sequence ID" value="OIQ90784.1"/>
    <property type="molecule type" value="Genomic_DNA"/>
</dbReference>
<evidence type="ECO:0000259" key="1">
    <source>
        <dbReference type="Pfam" id="PF03992"/>
    </source>
</evidence>
<dbReference type="GO" id="GO:0004497">
    <property type="term" value="F:monooxygenase activity"/>
    <property type="evidence" value="ECO:0007669"/>
    <property type="project" value="UniProtKB-KW"/>
</dbReference>
<dbReference type="PANTHER" id="PTHR37811:SF2">
    <property type="entry name" value="ABM DOMAIN-CONTAINING PROTEIN"/>
    <property type="match status" value="1"/>
</dbReference>
<proteinExistence type="predicted"/>
<comment type="caution">
    <text evidence="2">The sequence shown here is derived from an EMBL/GenBank/DDBJ whole genome shotgun (WGS) entry which is preliminary data.</text>
</comment>
<sequence length="112" mass="12239">MSSAPFAKTPEPPYYAVIFTSLRAAVDDAYAKMAERMVALAAQQPGYLGMESARGADGFGITVSYWDSTEAIAAWRANAEHLAAQALGKRAWYERYQVRVAKVERAYGKPSA</sequence>
<protein>
    <submittedName>
        <fullName evidence="2">Antibiotic biosynthesis monooxygenase</fullName>
    </submittedName>
</protein>
<dbReference type="InterPro" id="IPR011008">
    <property type="entry name" value="Dimeric_a/b-barrel"/>
</dbReference>
<accession>A0A1J5R486</accession>
<gene>
    <name evidence="2" type="ORF">GALL_273250</name>
</gene>
<evidence type="ECO:0000313" key="2">
    <source>
        <dbReference type="EMBL" id="OIQ90784.1"/>
    </source>
</evidence>
<keyword evidence="2" id="KW-0503">Monooxygenase</keyword>
<feature type="domain" description="ABM" evidence="1">
    <location>
        <begin position="14"/>
        <end position="86"/>
    </location>
</feature>
<dbReference type="InterPro" id="IPR007138">
    <property type="entry name" value="ABM_dom"/>
</dbReference>
<dbReference type="SUPFAM" id="SSF54909">
    <property type="entry name" value="Dimeric alpha+beta barrel"/>
    <property type="match status" value="1"/>
</dbReference>